<proteinExistence type="predicted"/>
<sequence>MLRSVLVAAFSAVVTLGALGGFTGAKDDIRANSSWPSVAVDADTTDNSSWPVPGADGSGS</sequence>
<feature type="region of interest" description="Disordered" evidence="1">
    <location>
        <begin position="39"/>
        <end position="60"/>
    </location>
</feature>
<dbReference type="EMBL" id="VJZE01000120">
    <property type="protein sequence ID" value="MPY41884.1"/>
    <property type="molecule type" value="Genomic_DNA"/>
</dbReference>
<dbReference type="AlphaFoldDB" id="A0A5N8W6E6"/>
<comment type="caution">
    <text evidence="2">The sequence shown here is derived from an EMBL/GenBank/DDBJ whole genome shotgun (WGS) entry which is preliminary data.</text>
</comment>
<gene>
    <name evidence="2" type="ORF">FNH04_18850</name>
</gene>
<name>A0A5N8W6E6_9ACTN</name>
<dbReference type="Proteomes" id="UP000326979">
    <property type="component" value="Unassembled WGS sequence"/>
</dbReference>
<organism evidence="2 3">
    <name type="scientific">Streptomyces phyllanthi</name>
    <dbReference type="NCBI Taxonomy" id="1803180"/>
    <lineage>
        <taxon>Bacteria</taxon>
        <taxon>Bacillati</taxon>
        <taxon>Actinomycetota</taxon>
        <taxon>Actinomycetes</taxon>
        <taxon>Kitasatosporales</taxon>
        <taxon>Streptomycetaceae</taxon>
        <taxon>Streptomyces</taxon>
    </lineage>
</organism>
<reference evidence="2 3" key="1">
    <citation type="submission" date="2019-07" db="EMBL/GenBank/DDBJ databases">
        <title>New species of Amycolatopsis and Streptomyces.</title>
        <authorList>
            <person name="Duangmal K."/>
            <person name="Teo W.F.A."/>
            <person name="Lipun K."/>
        </authorList>
    </citation>
    <scope>NUCLEOTIDE SEQUENCE [LARGE SCALE GENOMIC DNA]</scope>
    <source>
        <strain evidence="2 3">TISTR 2346</strain>
    </source>
</reference>
<evidence type="ECO:0000313" key="3">
    <source>
        <dbReference type="Proteomes" id="UP000326979"/>
    </source>
</evidence>
<dbReference type="OrthoDB" id="4310801at2"/>
<evidence type="ECO:0000313" key="2">
    <source>
        <dbReference type="EMBL" id="MPY41884.1"/>
    </source>
</evidence>
<keyword evidence="3" id="KW-1185">Reference proteome</keyword>
<evidence type="ECO:0000256" key="1">
    <source>
        <dbReference type="SAM" id="MobiDB-lite"/>
    </source>
</evidence>
<accession>A0A5N8W6E6</accession>
<protein>
    <submittedName>
        <fullName evidence="2">Uncharacterized protein</fullName>
    </submittedName>
</protein>